<dbReference type="OrthoDB" id="3296948at2"/>
<dbReference type="InterPro" id="IPR058548">
    <property type="entry name" value="MlaB-like_STAS"/>
</dbReference>
<evidence type="ECO:0000313" key="5">
    <source>
        <dbReference type="Proteomes" id="UP000181942"/>
    </source>
</evidence>
<sequence length="299" mass="32542">MHERPLSVQVRSEVQADEATLRTACEASAVPAQGDFCPFLKVVVRPAGERTVVAVSGDIDIDTERQLQRSLREALTRSVGGLDLDLTQVDFCDCSGLNVLLRIRRLALTDAKRVDIRAAGPAVQRLLGLTHTSVLFAPARRPHTMTAHGHHRHPAKNDRAHEEDGLSDDAEQDLRIEVVQLKRAMQTRPVIDLARGVLMASFGLSADDAWSVLVEVSQHTNTKVHHLAEDLVGAVNGDPLPEPLRQQVSAAAAEVLGSHAPSHPSAEWTSPTDRRSPSGGDRDTPPMSDRRRDLSADPL</sequence>
<dbReference type="Gene3D" id="1.10.10.10">
    <property type="entry name" value="Winged helix-like DNA-binding domain superfamily/Winged helix DNA-binding domain"/>
    <property type="match status" value="1"/>
</dbReference>
<dbReference type="GO" id="GO:0003723">
    <property type="term" value="F:RNA binding"/>
    <property type="evidence" value="ECO:0007669"/>
    <property type="project" value="InterPro"/>
</dbReference>
<dbReference type="Pfam" id="PF13466">
    <property type="entry name" value="STAS_2"/>
    <property type="match status" value="1"/>
</dbReference>
<dbReference type="InterPro" id="IPR011006">
    <property type="entry name" value="CheY-like_superfamily"/>
</dbReference>
<feature type="compositionally biased region" description="Basic and acidic residues" evidence="1">
    <location>
        <begin position="272"/>
        <end position="299"/>
    </location>
</feature>
<organism evidence="4 5">
    <name type="scientific">Streptomyces mirabilis</name>
    <dbReference type="NCBI Taxonomy" id="68239"/>
    <lineage>
        <taxon>Bacteria</taxon>
        <taxon>Bacillati</taxon>
        <taxon>Actinomycetota</taxon>
        <taxon>Actinomycetes</taxon>
        <taxon>Kitasatosporales</taxon>
        <taxon>Streptomycetaceae</taxon>
        <taxon>Streptomyces</taxon>
    </lineage>
</organism>
<gene>
    <name evidence="4" type="ORF">SAMN02787118_109277</name>
</gene>
<evidence type="ECO:0000259" key="3">
    <source>
        <dbReference type="PROSITE" id="PS50921"/>
    </source>
</evidence>
<feature type="domain" description="STAS" evidence="2">
    <location>
        <begin position="40"/>
        <end position="127"/>
    </location>
</feature>
<dbReference type="GO" id="GO:0043856">
    <property type="term" value="F:anti-sigma factor antagonist activity"/>
    <property type="evidence" value="ECO:0007669"/>
    <property type="project" value="TreeGrafter"/>
</dbReference>
<proteinExistence type="predicted"/>
<dbReference type="Proteomes" id="UP000181942">
    <property type="component" value="Unassembled WGS sequence"/>
</dbReference>
<feature type="region of interest" description="Disordered" evidence="1">
    <location>
        <begin position="253"/>
        <end position="299"/>
    </location>
</feature>
<dbReference type="PANTHER" id="PTHR33495">
    <property type="entry name" value="ANTI-SIGMA FACTOR ANTAGONIST TM_1081-RELATED-RELATED"/>
    <property type="match status" value="1"/>
</dbReference>
<dbReference type="InterPro" id="IPR005561">
    <property type="entry name" value="ANTAR"/>
</dbReference>
<dbReference type="AlphaFoldDB" id="A0A1I2K394"/>
<dbReference type="SUPFAM" id="SSF52172">
    <property type="entry name" value="CheY-like"/>
    <property type="match status" value="1"/>
</dbReference>
<dbReference type="PROSITE" id="PS50921">
    <property type="entry name" value="ANTAR"/>
    <property type="match status" value="1"/>
</dbReference>
<reference evidence="4 5" key="1">
    <citation type="submission" date="2016-10" db="EMBL/GenBank/DDBJ databases">
        <authorList>
            <person name="de Groot N.N."/>
        </authorList>
    </citation>
    <scope>NUCLEOTIDE SEQUENCE [LARGE SCALE GENOMIC DNA]</scope>
    <source>
        <strain evidence="4 5">OK461</strain>
    </source>
</reference>
<dbReference type="PROSITE" id="PS50801">
    <property type="entry name" value="STAS"/>
    <property type="match status" value="1"/>
</dbReference>
<dbReference type="PANTHER" id="PTHR33495:SF2">
    <property type="entry name" value="ANTI-SIGMA FACTOR ANTAGONIST TM_1081-RELATED"/>
    <property type="match status" value="1"/>
</dbReference>
<dbReference type="InterPro" id="IPR002645">
    <property type="entry name" value="STAS_dom"/>
</dbReference>
<dbReference type="SUPFAM" id="SSF52091">
    <property type="entry name" value="SpoIIaa-like"/>
    <property type="match status" value="1"/>
</dbReference>
<accession>A0A1I2K394</accession>
<feature type="compositionally biased region" description="Basic residues" evidence="1">
    <location>
        <begin position="144"/>
        <end position="154"/>
    </location>
</feature>
<evidence type="ECO:0000313" key="4">
    <source>
        <dbReference type="EMBL" id="SFF61354.1"/>
    </source>
</evidence>
<dbReference type="EMBL" id="FONR01000009">
    <property type="protein sequence ID" value="SFF61354.1"/>
    <property type="molecule type" value="Genomic_DNA"/>
</dbReference>
<dbReference type="InterPro" id="IPR036513">
    <property type="entry name" value="STAS_dom_sf"/>
</dbReference>
<feature type="compositionally biased region" description="Basic and acidic residues" evidence="1">
    <location>
        <begin position="155"/>
        <end position="164"/>
    </location>
</feature>
<dbReference type="Gene3D" id="3.30.750.24">
    <property type="entry name" value="STAS domain"/>
    <property type="match status" value="1"/>
</dbReference>
<name>A0A1I2K394_9ACTN</name>
<feature type="region of interest" description="Disordered" evidence="1">
    <location>
        <begin position="144"/>
        <end position="169"/>
    </location>
</feature>
<dbReference type="CDD" id="cd07043">
    <property type="entry name" value="STAS_anti-anti-sigma_factors"/>
    <property type="match status" value="1"/>
</dbReference>
<protein>
    <submittedName>
        <fullName evidence="4">Anti-anti-sigma factor</fullName>
    </submittedName>
</protein>
<dbReference type="InterPro" id="IPR036388">
    <property type="entry name" value="WH-like_DNA-bd_sf"/>
</dbReference>
<evidence type="ECO:0000256" key="1">
    <source>
        <dbReference type="SAM" id="MobiDB-lite"/>
    </source>
</evidence>
<feature type="domain" description="ANTAR" evidence="3">
    <location>
        <begin position="171"/>
        <end position="232"/>
    </location>
</feature>
<dbReference type="Pfam" id="PF03861">
    <property type="entry name" value="ANTAR"/>
    <property type="match status" value="1"/>
</dbReference>
<evidence type="ECO:0000259" key="2">
    <source>
        <dbReference type="PROSITE" id="PS50801"/>
    </source>
</evidence>
<dbReference type="RefSeq" id="WP_075029514.1">
    <property type="nucleotide sequence ID" value="NZ_FONR01000009.1"/>
</dbReference>
<dbReference type="SMART" id="SM01012">
    <property type="entry name" value="ANTAR"/>
    <property type="match status" value="1"/>
</dbReference>